<dbReference type="InterPro" id="IPR040115">
    <property type="entry name" value="Lnp"/>
</dbReference>
<keyword evidence="2" id="KW-0256">Endoplasmic reticulum</keyword>
<sequence>MGLIISRYRKKKNSEEVLEQLQKDIDTIEHRLQYSTQRQKVIIGKLLIYSIVFYLLIAVVSYFYLFPSTWKGRALICVPIFGIPLLIFYAKQFVSWIYTRDMTRSRDKLADLLKKKKKTLEDVMNTETYKKAKDILDKYAPEQTRKQSPLLQPLTQPKVPRNEQISQNPAVTRTPLVQTLQRRTPSPARSPLPQRQQMPTMLVRPIFPKDRGMFDKLVESLIGDGPNNRYALICKNCASHNGMALKEEFEYLAFKCVYCGFPNPSRKVRPRLSLGPGQLPRRSLFPLDGSPIRQAIEDAGASSDNESGVKIEEVTDEIPAGETNPTVETNPTEQETKQSEEEEVVVPTSSGSSSNEPGEPTGNITTETCNIAETIQSDNEEIK</sequence>
<evidence type="ECO:0000313" key="9">
    <source>
        <dbReference type="EMBL" id="JAP97435.1"/>
    </source>
</evidence>
<evidence type="ECO:0000259" key="5">
    <source>
        <dbReference type="Pfam" id="PF10058"/>
    </source>
</evidence>
<dbReference type="EMBL" id="GDHC01021193">
    <property type="protein sequence ID" value="JAP97435.1"/>
    <property type="molecule type" value="Transcribed_RNA"/>
</dbReference>
<comment type="subcellular location">
    <subcellularLocation>
        <location evidence="2">Endoplasmic reticulum membrane</location>
        <topology evidence="2">Multi-pass membrane protein</topology>
    </subcellularLocation>
</comment>
<dbReference type="PANTHER" id="PTHR22166:SF12">
    <property type="entry name" value="ENDOPLASMIC RETICULUM JUNCTION FORMATION PROTEIN LUNAPARK"/>
    <property type="match status" value="1"/>
</dbReference>
<keyword evidence="2" id="KW-0863">Zinc-finger</keyword>
<gene>
    <name evidence="6" type="primary">lnpb_1</name>
    <name evidence="9" type="synonym">lnpb</name>
    <name evidence="8" type="synonym">lnpb_0</name>
    <name evidence="7" type="synonym">lnpb_2</name>
    <name evidence="8" type="ORF">CM83_81161</name>
    <name evidence="6" type="ORF">CM83_81163</name>
    <name evidence="7" type="ORF">CM83_81165</name>
    <name evidence="9" type="ORF">g.67294</name>
</gene>
<dbReference type="AlphaFoldDB" id="A0A0A9YZY6"/>
<dbReference type="GO" id="GO:0008270">
    <property type="term" value="F:zinc ion binding"/>
    <property type="evidence" value="ECO:0007669"/>
    <property type="project" value="UniProtKB-KW"/>
</dbReference>
<comment type="function">
    <text evidence="2">Plays a role in determining ER morphology.</text>
</comment>
<dbReference type="GO" id="GO:1903373">
    <property type="term" value="P:positive regulation of endoplasmic reticulum tubular network organization"/>
    <property type="evidence" value="ECO:0007669"/>
    <property type="project" value="UniProtKB-UniRule"/>
</dbReference>
<evidence type="ECO:0000256" key="3">
    <source>
        <dbReference type="SAM" id="Coils"/>
    </source>
</evidence>
<feature type="compositionally biased region" description="Low complexity" evidence="4">
    <location>
        <begin position="345"/>
        <end position="362"/>
    </location>
</feature>
<keyword evidence="2" id="KW-0812">Transmembrane</keyword>
<evidence type="ECO:0000313" key="8">
    <source>
        <dbReference type="EMBL" id="JAG35098.1"/>
    </source>
</evidence>
<name>A0A0A9YZY6_LYGHE</name>
<feature type="domain" description="Lunapark zinc ribbon" evidence="5">
    <location>
        <begin position="214"/>
        <end position="262"/>
    </location>
</feature>
<organism evidence="6">
    <name type="scientific">Lygus hesperus</name>
    <name type="common">Western plant bug</name>
    <dbReference type="NCBI Taxonomy" id="30085"/>
    <lineage>
        <taxon>Eukaryota</taxon>
        <taxon>Metazoa</taxon>
        <taxon>Ecdysozoa</taxon>
        <taxon>Arthropoda</taxon>
        <taxon>Hexapoda</taxon>
        <taxon>Insecta</taxon>
        <taxon>Pterygota</taxon>
        <taxon>Neoptera</taxon>
        <taxon>Paraneoptera</taxon>
        <taxon>Hemiptera</taxon>
        <taxon>Heteroptera</taxon>
        <taxon>Panheteroptera</taxon>
        <taxon>Cimicomorpha</taxon>
        <taxon>Miridae</taxon>
        <taxon>Mirini</taxon>
        <taxon>Lygus</taxon>
    </lineage>
</organism>
<feature type="transmembrane region" description="Helical" evidence="2">
    <location>
        <begin position="46"/>
        <end position="66"/>
    </location>
</feature>
<evidence type="ECO:0000256" key="4">
    <source>
        <dbReference type="SAM" id="MobiDB-lite"/>
    </source>
</evidence>
<keyword evidence="2" id="KW-0479">Metal-binding</keyword>
<keyword evidence="2" id="KW-1133">Transmembrane helix</keyword>
<accession>A0A0A9YZY6</accession>
<feature type="region of interest" description="Disordered" evidence="4">
    <location>
        <begin position="267"/>
        <end position="383"/>
    </location>
</feature>
<reference evidence="6" key="2">
    <citation type="submission" date="2014-07" db="EMBL/GenBank/DDBJ databases">
        <authorList>
            <person name="Hull J."/>
        </authorList>
    </citation>
    <scope>NUCLEOTIDE SEQUENCE</scope>
</reference>
<comment type="similarity">
    <text evidence="1 2">Belongs to the lunapark family.</text>
</comment>
<evidence type="ECO:0000313" key="7">
    <source>
        <dbReference type="EMBL" id="JAG35096.1"/>
    </source>
</evidence>
<comment type="domain">
    <text evidence="2">The C4-type zinc finger motif is necessary both for its ER three-way tubular junction localization and formation.</text>
</comment>
<protein>
    <recommendedName>
        <fullName evidence="2">Endoplasmic reticulum junction formation protein lunapark</fullName>
    </recommendedName>
</protein>
<keyword evidence="2" id="KW-0862">Zinc</keyword>
<evidence type="ECO:0000256" key="1">
    <source>
        <dbReference type="ARBA" id="ARBA00009940"/>
    </source>
</evidence>
<dbReference type="EMBL" id="GBHO01008509">
    <property type="protein sequence ID" value="JAG35095.1"/>
    <property type="molecule type" value="Transcribed_RNA"/>
</dbReference>
<keyword evidence="3" id="KW-0175">Coiled coil</keyword>
<feature type="transmembrane region" description="Helical" evidence="2">
    <location>
        <begin position="72"/>
        <end position="90"/>
    </location>
</feature>
<dbReference type="GO" id="GO:0098826">
    <property type="term" value="C:endoplasmic reticulum tubular network membrane"/>
    <property type="evidence" value="ECO:0007669"/>
    <property type="project" value="UniProtKB-UniRule"/>
</dbReference>
<dbReference type="EMBL" id="GBHO01008508">
    <property type="protein sequence ID" value="JAG35096.1"/>
    <property type="molecule type" value="Transcribed_RNA"/>
</dbReference>
<dbReference type="EMBL" id="GBHO01008506">
    <property type="protein sequence ID" value="JAG35098.1"/>
    <property type="molecule type" value="Transcribed_RNA"/>
</dbReference>
<dbReference type="PANTHER" id="PTHR22166">
    <property type="entry name" value="ENDOPLASMIC RETICULUM JUNCTION FORMATION PROTEIN LUNAPARK"/>
    <property type="match status" value="1"/>
</dbReference>
<proteinExistence type="inferred from homology"/>
<evidence type="ECO:0000256" key="2">
    <source>
        <dbReference type="RuleBase" id="RU367073"/>
    </source>
</evidence>
<dbReference type="InterPro" id="IPR019273">
    <property type="entry name" value="Lunapark_Znf"/>
</dbReference>
<reference evidence="9" key="3">
    <citation type="journal article" date="2016" name="Gigascience">
        <title>De novo construction of an expanded transcriptome assembly for the western tarnished plant bug, Lygus hesperus.</title>
        <authorList>
            <person name="Tassone E.E."/>
            <person name="Geib S.M."/>
            <person name="Hall B."/>
            <person name="Fabrick J.A."/>
            <person name="Brent C.S."/>
            <person name="Hull J.J."/>
        </authorList>
    </citation>
    <scope>NUCLEOTIDE SEQUENCE</scope>
</reference>
<dbReference type="GO" id="GO:0071788">
    <property type="term" value="P:endoplasmic reticulum tubular network maintenance"/>
    <property type="evidence" value="ECO:0007669"/>
    <property type="project" value="UniProtKB-UniRule"/>
</dbReference>
<feature type="compositionally biased region" description="Polar residues" evidence="4">
    <location>
        <begin position="363"/>
        <end position="377"/>
    </location>
</feature>
<feature type="coiled-coil region" evidence="3">
    <location>
        <begin position="11"/>
        <end position="38"/>
    </location>
</feature>
<feature type="compositionally biased region" description="Low complexity" evidence="4">
    <location>
        <begin position="322"/>
        <end position="333"/>
    </location>
</feature>
<evidence type="ECO:0000313" key="6">
    <source>
        <dbReference type="EMBL" id="JAG35095.1"/>
    </source>
</evidence>
<keyword evidence="2" id="KW-0472">Membrane</keyword>
<reference evidence="6" key="1">
    <citation type="journal article" date="2014" name="PLoS ONE">
        <title>Transcriptome-Based Identification of ABC Transporters in the Western Tarnished Plant Bug Lygus hesperus.</title>
        <authorList>
            <person name="Hull J.J."/>
            <person name="Chaney K."/>
            <person name="Geib S.M."/>
            <person name="Fabrick J.A."/>
            <person name="Brent C.S."/>
            <person name="Walsh D."/>
            <person name="Lavine L.C."/>
        </authorList>
    </citation>
    <scope>NUCLEOTIDE SEQUENCE</scope>
</reference>
<dbReference type="Pfam" id="PF10058">
    <property type="entry name" value="Zn_ribbon_10"/>
    <property type="match status" value="1"/>
</dbReference>